<dbReference type="EMBL" id="QKMR01000022">
    <property type="protein sequence ID" value="PYG85844.1"/>
    <property type="molecule type" value="Genomic_DNA"/>
</dbReference>
<dbReference type="InterPro" id="IPR014564">
    <property type="entry name" value="UCP031503_TM"/>
</dbReference>
<feature type="transmembrane region" description="Helical" evidence="1">
    <location>
        <begin position="55"/>
        <end position="72"/>
    </location>
</feature>
<protein>
    <submittedName>
        <fullName evidence="2">YibE/F-like protein</fullName>
    </submittedName>
</protein>
<dbReference type="OrthoDB" id="5753718at2"/>
<dbReference type="Proteomes" id="UP000248132">
    <property type="component" value="Unassembled WGS sequence"/>
</dbReference>
<dbReference type="PIRSF" id="PIRSF031503">
    <property type="entry name" value="UCP031503_mp"/>
    <property type="match status" value="1"/>
</dbReference>
<dbReference type="AlphaFoldDB" id="A0A318XL74"/>
<feature type="transmembrane region" description="Helical" evidence="1">
    <location>
        <begin position="221"/>
        <end position="248"/>
    </location>
</feature>
<feature type="transmembrane region" description="Helical" evidence="1">
    <location>
        <begin position="28"/>
        <end position="48"/>
    </location>
</feature>
<name>A0A318XL74_9FIRM</name>
<dbReference type="PANTHER" id="PTHR41771:SF1">
    <property type="entry name" value="MEMBRANE PROTEIN"/>
    <property type="match status" value="1"/>
</dbReference>
<reference evidence="2 3" key="1">
    <citation type="submission" date="2018-06" db="EMBL/GenBank/DDBJ databases">
        <title>Genomic Encyclopedia of Type Strains, Phase I: the one thousand microbial genomes (KMG-I) project.</title>
        <authorList>
            <person name="Kyrpides N."/>
        </authorList>
    </citation>
    <scope>NUCLEOTIDE SEQUENCE [LARGE SCALE GENOMIC DNA]</scope>
    <source>
        <strain evidence="2 3">DSM 19573</strain>
    </source>
</reference>
<dbReference type="InterPro" id="IPR012507">
    <property type="entry name" value="YibE_F"/>
</dbReference>
<keyword evidence="1" id="KW-1133">Transmembrane helix</keyword>
<evidence type="ECO:0000313" key="3">
    <source>
        <dbReference type="Proteomes" id="UP000248132"/>
    </source>
</evidence>
<comment type="caution">
    <text evidence="2">The sequence shown here is derived from an EMBL/GenBank/DDBJ whole genome shotgun (WGS) entry which is preliminary data.</text>
</comment>
<gene>
    <name evidence="2" type="ORF">LY28_03141</name>
</gene>
<dbReference type="Pfam" id="PF07907">
    <property type="entry name" value="YibE_F"/>
    <property type="match status" value="1"/>
</dbReference>
<feature type="transmembrane region" description="Helical" evidence="1">
    <location>
        <begin position="178"/>
        <end position="201"/>
    </location>
</feature>
<keyword evidence="1" id="KW-0812">Transmembrane</keyword>
<dbReference type="PANTHER" id="PTHR41771">
    <property type="entry name" value="MEMBRANE PROTEIN-RELATED"/>
    <property type="match status" value="1"/>
</dbReference>
<evidence type="ECO:0000313" key="2">
    <source>
        <dbReference type="EMBL" id="PYG85844.1"/>
    </source>
</evidence>
<proteinExistence type="predicted"/>
<keyword evidence="3" id="KW-1185">Reference proteome</keyword>
<sequence>MSIIFVLLVVLLCLMAMIGENRGVKSFFILLMNFCSFFIMLKAVAFGIDPIKATILECIIISSITLFFINGFNRKSAAAFISVLIVVIICILFAYKTGTGAKLQGFSNENPGSAAYLSYYVHVNFSKLVTCEILIGLLGGIIDVAISISSAMNEVFVNTFTISKRDLFRSGLNIGRDILGAMTNTLLFAYLSGFMPLLIWLNMAEYSFADLINSKLFCPEVFQIICSGIGIVLIIPVTAAITTSILLFNIHTINKA</sequence>
<evidence type="ECO:0000256" key="1">
    <source>
        <dbReference type="SAM" id="Phobius"/>
    </source>
</evidence>
<accession>A0A318XL74</accession>
<feature type="transmembrane region" description="Helical" evidence="1">
    <location>
        <begin position="78"/>
        <end position="95"/>
    </location>
</feature>
<organism evidence="2 3">
    <name type="scientific">Ruminiclostridium sufflavum DSM 19573</name>
    <dbReference type="NCBI Taxonomy" id="1121337"/>
    <lineage>
        <taxon>Bacteria</taxon>
        <taxon>Bacillati</taxon>
        <taxon>Bacillota</taxon>
        <taxon>Clostridia</taxon>
        <taxon>Eubacteriales</taxon>
        <taxon>Oscillospiraceae</taxon>
        <taxon>Ruminiclostridium</taxon>
    </lineage>
</organism>
<keyword evidence="1" id="KW-0472">Membrane</keyword>
<dbReference type="RefSeq" id="WP_110463110.1">
    <property type="nucleotide sequence ID" value="NZ_QKMR01000022.1"/>
</dbReference>